<accession>A0A8X6U6K3</accession>
<evidence type="ECO:0000313" key="1">
    <source>
        <dbReference type="EMBL" id="GFT79672.1"/>
    </source>
</evidence>
<keyword evidence="2" id="KW-1185">Reference proteome</keyword>
<sequence>MLLVQRLKLQDIYLLQRVDFLQEMTKPVLNAEDRRSAHTCYGCGEPGVIKPRCPKCSPSSTHSSPRVGNVIFQSCSTKPTQITLLNITVNGLPGTACADSGASHCIAGELLYEILKKRGADFQKTQLTMSLADGTKNEVEAYTTCVDVGLEGKVIKTNLIALSHAKENRTLLGTDFLKDAGVVLDLKDRNWYFNDFPRRKFEFAEDATACNINTMTTESNSCQLREDESHKLSNEEKECISFESILFS</sequence>
<dbReference type="CDD" id="cd00303">
    <property type="entry name" value="retropepsin_like"/>
    <property type="match status" value="1"/>
</dbReference>
<dbReference type="Proteomes" id="UP000887013">
    <property type="component" value="Unassembled WGS sequence"/>
</dbReference>
<dbReference type="AlphaFoldDB" id="A0A8X6U6K3"/>
<dbReference type="OrthoDB" id="425619at2759"/>
<comment type="caution">
    <text evidence="1">The sequence shown here is derived from an EMBL/GenBank/DDBJ whole genome shotgun (WGS) entry which is preliminary data.</text>
</comment>
<gene>
    <name evidence="1" type="primary">pol_1420</name>
    <name evidence="1" type="ORF">NPIL_229341</name>
</gene>
<organism evidence="1 2">
    <name type="scientific">Nephila pilipes</name>
    <name type="common">Giant wood spider</name>
    <name type="synonym">Nephila maculata</name>
    <dbReference type="NCBI Taxonomy" id="299642"/>
    <lineage>
        <taxon>Eukaryota</taxon>
        <taxon>Metazoa</taxon>
        <taxon>Ecdysozoa</taxon>
        <taxon>Arthropoda</taxon>
        <taxon>Chelicerata</taxon>
        <taxon>Arachnida</taxon>
        <taxon>Araneae</taxon>
        <taxon>Araneomorphae</taxon>
        <taxon>Entelegynae</taxon>
        <taxon>Araneoidea</taxon>
        <taxon>Nephilidae</taxon>
        <taxon>Nephila</taxon>
    </lineage>
</organism>
<evidence type="ECO:0000313" key="2">
    <source>
        <dbReference type="Proteomes" id="UP000887013"/>
    </source>
</evidence>
<name>A0A8X6U6K3_NEPPI</name>
<reference evidence="1" key="1">
    <citation type="submission" date="2020-08" db="EMBL/GenBank/DDBJ databases">
        <title>Multicomponent nature underlies the extraordinary mechanical properties of spider dragline silk.</title>
        <authorList>
            <person name="Kono N."/>
            <person name="Nakamura H."/>
            <person name="Mori M."/>
            <person name="Yoshida Y."/>
            <person name="Ohtoshi R."/>
            <person name="Malay A.D."/>
            <person name="Moran D.A.P."/>
            <person name="Tomita M."/>
            <person name="Numata K."/>
            <person name="Arakawa K."/>
        </authorList>
    </citation>
    <scope>NUCLEOTIDE SEQUENCE</scope>
</reference>
<proteinExistence type="predicted"/>
<dbReference type="EMBL" id="BMAW01071782">
    <property type="protein sequence ID" value="GFT79672.1"/>
    <property type="molecule type" value="Genomic_DNA"/>
</dbReference>
<dbReference type="InterPro" id="IPR021109">
    <property type="entry name" value="Peptidase_aspartic_dom_sf"/>
</dbReference>
<protein>
    <submittedName>
        <fullName evidence="1">Retrovirus-related Pol polyprotein from transposon opus</fullName>
    </submittedName>
</protein>
<dbReference type="SUPFAM" id="SSF50630">
    <property type="entry name" value="Acid proteases"/>
    <property type="match status" value="1"/>
</dbReference>
<dbReference type="Gene3D" id="2.40.70.10">
    <property type="entry name" value="Acid Proteases"/>
    <property type="match status" value="1"/>
</dbReference>